<dbReference type="GO" id="GO:0006508">
    <property type="term" value="P:proteolysis"/>
    <property type="evidence" value="ECO:0007669"/>
    <property type="project" value="InterPro"/>
</dbReference>
<dbReference type="GO" id="GO:0046872">
    <property type="term" value="F:metal ion binding"/>
    <property type="evidence" value="ECO:0007669"/>
    <property type="project" value="InterPro"/>
</dbReference>
<dbReference type="SUPFAM" id="SSF63411">
    <property type="entry name" value="LuxS/MPP-like metallohydrolase"/>
    <property type="match status" value="2"/>
</dbReference>
<dbReference type="EMBL" id="PCWO01000021">
    <property type="protein sequence ID" value="PIR04987.1"/>
    <property type="molecule type" value="Genomic_DNA"/>
</dbReference>
<feature type="domain" description="Peptidase M16 C-terminal" evidence="4">
    <location>
        <begin position="166"/>
        <end position="340"/>
    </location>
</feature>
<dbReference type="InterPro" id="IPR011249">
    <property type="entry name" value="Metalloenz_LuxS/M16"/>
</dbReference>
<comment type="similarity">
    <text evidence="1 2">Belongs to the peptidase M16 family.</text>
</comment>
<dbReference type="PROSITE" id="PS00143">
    <property type="entry name" value="INSULINASE"/>
    <property type="match status" value="1"/>
</dbReference>
<name>A0A2H0N7Z0_9BACT</name>
<dbReference type="InterPro" id="IPR001431">
    <property type="entry name" value="Pept_M16_Zn_BS"/>
</dbReference>
<dbReference type="InterPro" id="IPR050361">
    <property type="entry name" value="MPP/UQCRC_Complex"/>
</dbReference>
<feature type="domain" description="Peptidase M16 N-terminal" evidence="3">
    <location>
        <begin position="12"/>
        <end position="154"/>
    </location>
</feature>
<dbReference type="InterPro" id="IPR007863">
    <property type="entry name" value="Peptidase_M16_C"/>
</dbReference>
<dbReference type="GO" id="GO:0004222">
    <property type="term" value="F:metalloendopeptidase activity"/>
    <property type="evidence" value="ECO:0007669"/>
    <property type="project" value="InterPro"/>
</dbReference>
<gene>
    <name evidence="5" type="ORF">COV57_01515</name>
</gene>
<organism evidence="5 6">
    <name type="scientific">Candidatus Liptonbacteria bacterium CG11_big_fil_rev_8_21_14_0_20_35_14</name>
    <dbReference type="NCBI Taxonomy" id="1974634"/>
    <lineage>
        <taxon>Bacteria</taxon>
        <taxon>Candidatus Liptoniibacteriota</taxon>
    </lineage>
</organism>
<comment type="caution">
    <text evidence="5">The sequence shown here is derived from an EMBL/GenBank/DDBJ whole genome shotgun (WGS) entry which is preliminary data.</text>
</comment>
<evidence type="ECO:0000313" key="6">
    <source>
        <dbReference type="Proteomes" id="UP000229893"/>
    </source>
</evidence>
<dbReference type="InterPro" id="IPR011765">
    <property type="entry name" value="Pept_M16_N"/>
</dbReference>
<dbReference type="PANTHER" id="PTHR11851:SF49">
    <property type="entry name" value="MITOCHONDRIAL-PROCESSING PEPTIDASE SUBUNIT ALPHA"/>
    <property type="match status" value="1"/>
</dbReference>
<evidence type="ECO:0000313" key="5">
    <source>
        <dbReference type="EMBL" id="PIR04987.1"/>
    </source>
</evidence>
<accession>A0A2H0N7Z0</accession>
<dbReference type="AlphaFoldDB" id="A0A2H0N7Z0"/>
<dbReference type="Pfam" id="PF00675">
    <property type="entry name" value="Peptidase_M16"/>
    <property type="match status" value="1"/>
</dbReference>
<protein>
    <recommendedName>
        <fullName evidence="7">Peptidase M16</fullName>
    </recommendedName>
</protein>
<evidence type="ECO:0000256" key="1">
    <source>
        <dbReference type="ARBA" id="ARBA00007261"/>
    </source>
</evidence>
<evidence type="ECO:0000259" key="3">
    <source>
        <dbReference type="Pfam" id="PF00675"/>
    </source>
</evidence>
<sequence length="423" mass="47544">MIKKITLNNGLRVILSQNLGTKAVTVLTLVEAGSKYETKEINGLSHFLEHMCFKGTTKRPGTLQIAKELDGLGSAYNAFTSEEFTGYYAKVKSEYTSLAIEIISDLYLNPTFPEKEIEKERGVIIEEINMYEDLPQRKVQELFTEVLYGDQPAGWGVSGKKEIIKKLNRDDFVNYRAKHYVPSATIVVVAGNFNEEPVVLDVKKYFESEPAGKKDGKLQVVEKQDAPQFKVQNKASDQTHLVIGVRAFSAKDDRRYALGVLSNILGGGMSSRLFERIREELGAAYYVRSSTDLLTDHGVLSVSAGIDYNKLDQVMGAILEEFRRLKDELVDEEHLNRAKEHITGNMALSLETSDDMAEFIGIQEILRKEVSDIDSIIEKFRSVTAEEIKRVAGNIFKNENLNMAIIGPADDSWNVKIKEKLMI</sequence>
<dbReference type="Proteomes" id="UP000229893">
    <property type="component" value="Unassembled WGS sequence"/>
</dbReference>
<dbReference type="PANTHER" id="PTHR11851">
    <property type="entry name" value="METALLOPROTEASE"/>
    <property type="match status" value="1"/>
</dbReference>
<proteinExistence type="inferred from homology"/>
<dbReference type="Pfam" id="PF05193">
    <property type="entry name" value="Peptidase_M16_C"/>
    <property type="match status" value="1"/>
</dbReference>
<evidence type="ECO:0000256" key="2">
    <source>
        <dbReference type="RuleBase" id="RU004447"/>
    </source>
</evidence>
<dbReference type="Gene3D" id="3.30.830.10">
    <property type="entry name" value="Metalloenzyme, LuxS/M16 peptidase-like"/>
    <property type="match status" value="2"/>
</dbReference>
<evidence type="ECO:0000259" key="4">
    <source>
        <dbReference type="Pfam" id="PF05193"/>
    </source>
</evidence>
<reference evidence="5 6" key="1">
    <citation type="submission" date="2017-09" db="EMBL/GenBank/DDBJ databases">
        <title>Depth-based differentiation of microbial function through sediment-hosted aquifers and enrichment of novel symbionts in the deep terrestrial subsurface.</title>
        <authorList>
            <person name="Probst A.J."/>
            <person name="Ladd B."/>
            <person name="Jarett J.K."/>
            <person name="Geller-Mcgrath D.E."/>
            <person name="Sieber C.M."/>
            <person name="Emerson J.B."/>
            <person name="Anantharaman K."/>
            <person name="Thomas B.C."/>
            <person name="Malmstrom R."/>
            <person name="Stieglmeier M."/>
            <person name="Klingl A."/>
            <person name="Woyke T."/>
            <person name="Ryan C.M."/>
            <person name="Banfield J.F."/>
        </authorList>
    </citation>
    <scope>NUCLEOTIDE SEQUENCE [LARGE SCALE GENOMIC DNA]</scope>
    <source>
        <strain evidence="5">CG11_big_fil_rev_8_21_14_0_20_35_14</strain>
    </source>
</reference>
<evidence type="ECO:0008006" key="7">
    <source>
        <dbReference type="Google" id="ProtNLM"/>
    </source>
</evidence>